<dbReference type="Proteomes" id="UP000290958">
    <property type="component" value="Unassembled WGS sequence"/>
</dbReference>
<dbReference type="GO" id="GO:0016740">
    <property type="term" value="F:transferase activity"/>
    <property type="evidence" value="ECO:0007669"/>
    <property type="project" value="UniProtKB-KW"/>
</dbReference>
<protein>
    <submittedName>
        <fullName evidence="2">GNAT family N-acetyltransferase</fullName>
    </submittedName>
</protein>
<feature type="domain" description="BioF2-like acetyltransferase" evidence="1">
    <location>
        <begin position="164"/>
        <end position="295"/>
    </location>
</feature>
<keyword evidence="3" id="KW-1185">Reference proteome</keyword>
<gene>
    <name evidence="2" type="ORF">EQG66_01710</name>
</gene>
<keyword evidence="2" id="KW-0808">Transferase</keyword>
<dbReference type="Pfam" id="PF13480">
    <property type="entry name" value="Acetyltransf_6"/>
    <property type="match status" value="1"/>
</dbReference>
<evidence type="ECO:0000313" key="2">
    <source>
        <dbReference type="EMBL" id="RXR31020.1"/>
    </source>
</evidence>
<dbReference type="InterPro" id="IPR016181">
    <property type="entry name" value="Acyl_CoA_acyltransferase"/>
</dbReference>
<proteinExistence type="predicted"/>
<dbReference type="OrthoDB" id="8334427at2"/>
<dbReference type="Gene3D" id="3.40.630.30">
    <property type="match status" value="1"/>
</dbReference>
<dbReference type="InterPro" id="IPR038740">
    <property type="entry name" value="BioF2-like_GNAT_dom"/>
</dbReference>
<organism evidence="2 3">
    <name type="scientific">Sphingobium fluviale</name>
    <dbReference type="NCBI Taxonomy" id="2506423"/>
    <lineage>
        <taxon>Bacteria</taxon>
        <taxon>Pseudomonadati</taxon>
        <taxon>Pseudomonadota</taxon>
        <taxon>Alphaproteobacteria</taxon>
        <taxon>Sphingomonadales</taxon>
        <taxon>Sphingomonadaceae</taxon>
        <taxon>Sphingobium</taxon>
    </lineage>
</organism>
<comment type="caution">
    <text evidence="2">The sequence shown here is derived from an EMBL/GenBank/DDBJ whole genome shotgun (WGS) entry which is preliminary data.</text>
</comment>
<name>A0A4Q1KNK9_9SPHN</name>
<reference evidence="3" key="1">
    <citation type="submission" date="2019-01" db="EMBL/GenBank/DDBJ databases">
        <title>Cytophagaceae bacterium strain CAR-16.</title>
        <authorList>
            <person name="Chen W.-M."/>
        </authorList>
    </citation>
    <scope>NUCLEOTIDE SEQUENCE [LARGE SCALE GENOMIC DNA]</scope>
    <source>
        <strain evidence="3">CHR27</strain>
    </source>
</reference>
<sequence>MNRDRDISPPRKDDSTANGFHRRAWFDMLARHCFAGSDVMMPQARIGDASAVLPLVRDADDGRLTALANYYSFSYSPMFERAKDVGEREALVRQIAVGLRGSAGRVSLYPLIDNDGDAMPELLRRAFAAAGWIALLTDQNSNHIVDINGRSFDAYWRKRPGALRTSVRRKSRAARYEFHIHRQIDERLWQEYCSVYGASWKNAEPYPDMIRAIAAEAAQRDALRLGIARRGESAIAAQLWTLEGTTACIHKIAHDNAEDIHSPGTLLSHHMFAHMIGNEKVARIDYGTGGNAYKRDWMEQERPMLRLDCFDPRSARQWLPALRTRISQLVRRPS</sequence>
<evidence type="ECO:0000259" key="1">
    <source>
        <dbReference type="Pfam" id="PF13480"/>
    </source>
</evidence>
<dbReference type="EMBL" id="SBKP01000001">
    <property type="protein sequence ID" value="RXR31020.1"/>
    <property type="molecule type" value="Genomic_DNA"/>
</dbReference>
<evidence type="ECO:0000313" key="3">
    <source>
        <dbReference type="Proteomes" id="UP000290958"/>
    </source>
</evidence>
<dbReference type="SUPFAM" id="SSF55729">
    <property type="entry name" value="Acyl-CoA N-acyltransferases (Nat)"/>
    <property type="match status" value="1"/>
</dbReference>
<accession>A0A4Q1KNK9</accession>
<dbReference type="AlphaFoldDB" id="A0A4Q1KNK9"/>
<dbReference type="RefSeq" id="WP_129402788.1">
    <property type="nucleotide sequence ID" value="NZ_SBKP01000001.1"/>
</dbReference>